<dbReference type="AlphaFoldDB" id="K2RSG7"/>
<organism evidence="2 3">
    <name type="scientific">Methanobacterium formicicum (strain DSM 3637 / PP1)</name>
    <dbReference type="NCBI Taxonomy" id="1204725"/>
    <lineage>
        <taxon>Archaea</taxon>
        <taxon>Methanobacteriati</taxon>
        <taxon>Methanobacteriota</taxon>
        <taxon>Methanomada group</taxon>
        <taxon>Methanobacteria</taxon>
        <taxon>Methanobacteriales</taxon>
        <taxon>Methanobacteriaceae</taxon>
        <taxon>Methanobacterium</taxon>
    </lineage>
</organism>
<reference evidence="2 3" key="1">
    <citation type="journal article" date="2012" name="J. Bacteriol.">
        <title>Draft genome sequence of Methanobacterium formicicum DSM 3637, an archaebacterium isolated from the methane producer amoeba Pelomyxa palustris.</title>
        <authorList>
            <person name="Gutierrez G."/>
        </authorList>
    </citation>
    <scope>NUCLEOTIDE SEQUENCE [LARGE SCALE GENOMIC DNA]</scope>
    <source>
        <strain evidence="3">DSM 3637 / PP1</strain>
    </source>
</reference>
<dbReference type="EMBL" id="AMPO01000005">
    <property type="protein sequence ID" value="EKF85710.1"/>
    <property type="molecule type" value="Genomic_DNA"/>
</dbReference>
<comment type="caution">
    <text evidence="2">The sequence shown here is derived from an EMBL/GenBank/DDBJ whole genome shotgun (WGS) entry which is preliminary data.</text>
</comment>
<dbReference type="Gene3D" id="3.40.50.12660">
    <property type="match status" value="1"/>
</dbReference>
<dbReference type="OrthoDB" id="68715at2157"/>
<keyword evidence="3" id="KW-1185">Reference proteome</keyword>
<name>K2RSG7_METFP</name>
<gene>
    <name evidence="2" type="ORF">A994_06510</name>
</gene>
<evidence type="ECO:0000313" key="3">
    <source>
        <dbReference type="Proteomes" id="UP000007360"/>
    </source>
</evidence>
<dbReference type="PANTHER" id="PTHR48104:SF30">
    <property type="entry name" value="METACASPASE-1"/>
    <property type="match status" value="1"/>
</dbReference>
<dbReference type="Pfam" id="PF00656">
    <property type="entry name" value="Peptidase_C14"/>
    <property type="match status" value="1"/>
</dbReference>
<dbReference type="Proteomes" id="UP000007360">
    <property type="component" value="Unassembled WGS sequence"/>
</dbReference>
<dbReference type="PATRIC" id="fig|1204725.3.peg.1305"/>
<evidence type="ECO:0000313" key="2">
    <source>
        <dbReference type="EMBL" id="EKF85710.1"/>
    </source>
</evidence>
<accession>K2RSG7</accession>
<dbReference type="RefSeq" id="WP_004030587.1">
    <property type="nucleotide sequence ID" value="NZ_AMPO01000005.1"/>
</dbReference>
<dbReference type="GO" id="GO:0006508">
    <property type="term" value="P:proteolysis"/>
    <property type="evidence" value="ECO:0007669"/>
    <property type="project" value="InterPro"/>
</dbReference>
<feature type="domain" description="Peptidase C14 caspase" evidence="1">
    <location>
        <begin position="4"/>
        <end position="267"/>
    </location>
</feature>
<dbReference type="InterPro" id="IPR011600">
    <property type="entry name" value="Pept_C14_caspase"/>
</dbReference>
<dbReference type="GO" id="GO:0005737">
    <property type="term" value="C:cytoplasm"/>
    <property type="evidence" value="ECO:0007669"/>
    <property type="project" value="TreeGrafter"/>
</dbReference>
<proteinExistence type="predicted"/>
<dbReference type="GO" id="GO:0004197">
    <property type="term" value="F:cysteine-type endopeptidase activity"/>
    <property type="evidence" value="ECO:0007669"/>
    <property type="project" value="InterPro"/>
</dbReference>
<dbReference type="PANTHER" id="PTHR48104">
    <property type="entry name" value="METACASPASE-4"/>
    <property type="match status" value="1"/>
</dbReference>
<dbReference type="InterPro" id="IPR050452">
    <property type="entry name" value="Metacaspase"/>
</dbReference>
<protein>
    <submittedName>
        <fullName evidence="2">Peptidase C14 caspase catalytic subunit p20</fullName>
    </submittedName>
</protein>
<dbReference type="InterPro" id="IPR029030">
    <property type="entry name" value="Caspase-like_dom_sf"/>
</dbReference>
<dbReference type="SUPFAM" id="SSF52129">
    <property type="entry name" value="Caspase-like"/>
    <property type="match status" value="1"/>
</dbReference>
<sequence>MTAKKALCVGINKFKNLPSAALQGCVNDADDMEKLLKTLLGFQAQDIVKLTDNKATKANIIKNLKEMVEGAKSGKYSYLVFSMSSHGTQVPDLSGDEPDRADEAFCPHDLAQKGNVWDPQHIITDDELRDLFIQLPENVLLEVYLDTCHSGTGLKAIDLLLDRKPRYLPPPSMEAFQEVDGKRQRGLNKALLENGITHHILWAACRADQTSADASIGGGWHGAFTYFFCKEMNASKNKLARSAVLEKVRGDLQSGNYTQTPQLECEATVRDKNWLKE</sequence>
<evidence type="ECO:0000259" key="1">
    <source>
        <dbReference type="Pfam" id="PF00656"/>
    </source>
</evidence>